<proteinExistence type="predicted"/>
<dbReference type="PROSITE" id="PS51278">
    <property type="entry name" value="GATASE_TYPE_2"/>
    <property type="match status" value="1"/>
</dbReference>
<gene>
    <name evidence="5" type="ORF">K470DRAFT_212267</name>
</gene>
<dbReference type="InterPro" id="IPR017932">
    <property type="entry name" value="GATase_2_dom"/>
</dbReference>
<dbReference type="InterPro" id="IPR001962">
    <property type="entry name" value="Asn_synthase"/>
</dbReference>
<dbReference type="InterPro" id="IPR051857">
    <property type="entry name" value="Asn_synthetase_domain"/>
</dbReference>
<evidence type="ECO:0000256" key="2">
    <source>
        <dbReference type="ARBA" id="ARBA00022888"/>
    </source>
</evidence>
<accession>A0A6A7C587</accession>
<dbReference type="SUPFAM" id="SSF52402">
    <property type="entry name" value="Adenine nucleotide alpha hydrolases-like"/>
    <property type="match status" value="1"/>
</dbReference>
<keyword evidence="6" id="KW-1185">Reference proteome</keyword>
<dbReference type="OrthoDB" id="10252281at2759"/>
<dbReference type="Pfam" id="PF13537">
    <property type="entry name" value="GATase_7"/>
    <property type="match status" value="1"/>
</dbReference>
<evidence type="ECO:0000313" key="6">
    <source>
        <dbReference type="Proteomes" id="UP000799421"/>
    </source>
</evidence>
<dbReference type="InterPro" id="IPR029055">
    <property type="entry name" value="Ntn_hydrolases_N"/>
</dbReference>
<keyword evidence="3" id="KW-0315">Glutamine amidotransferase</keyword>
<dbReference type="GO" id="GO:0004066">
    <property type="term" value="F:asparagine synthase (glutamine-hydrolyzing) activity"/>
    <property type="evidence" value="ECO:0007669"/>
    <property type="project" value="InterPro"/>
</dbReference>
<dbReference type="GO" id="GO:0006529">
    <property type="term" value="P:asparagine biosynthetic process"/>
    <property type="evidence" value="ECO:0007669"/>
    <property type="project" value="UniProtKB-KW"/>
</dbReference>
<dbReference type="Gene3D" id="3.60.20.10">
    <property type="entry name" value="Glutamine Phosphoribosylpyrophosphate, subunit 1, domain 1"/>
    <property type="match status" value="1"/>
</dbReference>
<reference evidence="5" key="1">
    <citation type="journal article" date="2020" name="Stud. Mycol.">
        <title>101 Dothideomycetes genomes: a test case for predicting lifestyles and emergence of pathogens.</title>
        <authorList>
            <person name="Haridas S."/>
            <person name="Albert R."/>
            <person name="Binder M."/>
            <person name="Bloem J."/>
            <person name="Labutti K."/>
            <person name="Salamov A."/>
            <person name="Andreopoulos B."/>
            <person name="Baker S."/>
            <person name="Barry K."/>
            <person name="Bills G."/>
            <person name="Bluhm B."/>
            <person name="Cannon C."/>
            <person name="Castanera R."/>
            <person name="Culley D."/>
            <person name="Daum C."/>
            <person name="Ezra D."/>
            <person name="Gonzalez J."/>
            <person name="Henrissat B."/>
            <person name="Kuo A."/>
            <person name="Liang C."/>
            <person name="Lipzen A."/>
            <person name="Lutzoni F."/>
            <person name="Magnuson J."/>
            <person name="Mondo S."/>
            <person name="Nolan M."/>
            <person name="Ohm R."/>
            <person name="Pangilinan J."/>
            <person name="Park H.-J."/>
            <person name="Ramirez L."/>
            <person name="Alfaro M."/>
            <person name="Sun H."/>
            <person name="Tritt A."/>
            <person name="Yoshinaga Y."/>
            <person name="Zwiers L.-H."/>
            <person name="Turgeon B."/>
            <person name="Goodwin S."/>
            <person name="Spatafora J."/>
            <person name="Crous P."/>
            <person name="Grigoriev I."/>
        </authorList>
    </citation>
    <scope>NUCLEOTIDE SEQUENCE</scope>
    <source>
        <strain evidence="5">CBS 480.64</strain>
    </source>
</reference>
<dbReference type="Proteomes" id="UP000799421">
    <property type="component" value="Unassembled WGS sequence"/>
</dbReference>
<sequence length="504" mass="56145">MCGIFCAVCNHQPLWPSSQCLQLLQNRGPDYQSTRHVALNNNSHLTLVSTVLSLRGNETVSQPLRNDQRTLCWNGEAWSIDNSLVRENDTEVVFNLLKQVESPTHFAALMASISGPYAFIYHEGVNNLLYFGRDPLGRRSLMISRTSEGGAALCSISDPMLPDWKEVDADGIYCLSLGDASLEPHRIPYQHHPVSLNKSLSSGSFQLSPNSAPVICLEEILRSSLQPRVATPSVAPRLAILFSGGLDCTLIARICHDLVLSNEPIDLLNVAFENPYVKSRYETCPDRITGQASLEELKQVCLGRKWNFVAIDVPYSETLQHRPTIIQLMRPHNTEMDLSIACALYFASRGIGNVEDGKQYSTPARVLLSGLGADELFGGYQRHATAYRYHGTVGLLDELELDFSRLGKRNLGRDDRVLSHWGKEVRFPFLDEELVSWSLKEPVAHKCGFGEQESCGMLTPDKKVLRCLAWKLGMRKVASEKKRAIQFGARTAKMEGKVKGTQSI</sequence>
<protein>
    <recommendedName>
        <fullName evidence="4">Glutamine amidotransferase type-2 domain-containing protein</fullName>
    </recommendedName>
</protein>
<dbReference type="CDD" id="cd01991">
    <property type="entry name" value="Asn_synthase_B_C"/>
    <property type="match status" value="1"/>
</dbReference>
<dbReference type="InterPro" id="IPR014729">
    <property type="entry name" value="Rossmann-like_a/b/a_fold"/>
</dbReference>
<name>A0A6A7C587_9PEZI</name>
<dbReference type="PANTHER" id="PTHR45937">
    <property type="entry name" value="ASPARAGINE SYNTHETASE DOMAIN-CONTAINING PROTEIN 1"/>
    <property type="match status" value="1"/>
</dbReference>
<feature type="domain" description="Glutamine amidotransferase type-2" evidence="4">
    <location>
        <begin position="2"/>
        <end position="218"/>
    </location>
</feature>
<evidence type="ECO:0000313" key="5">
    <source>
        <dbReference type="EMBL" id="KAF2862756.1"/>
    </source>
</evidence>
<dbReference type="Pfam" id="PF00733">
    <property type="entry name" value="Asn_synthase"/>
    <property type="match status" value="2"/>
</dbReference>
<dbReference type="AlphaFoldDB" id="A0A6A7C587"/>
<dbReference type="PANTHER" id="PTHR45937:SF1">
    <property type="entry name" value="ASPARAGINE SYNTHETASE DOMAIN-CONTAINING PROTEIN 1"/>
    <property type="match status" value="1"/>
</dbReference>
<organism evidence="5 6">
    <name type="scientific">Piedraia hortae CBS 480.64</name>
    <dbReference type="NCBI Taxonomy" id="1314780"/>
    <lineage>
        <taxon>Eukaryota</taxon>
        <taxon>Fungi</taxon>
        <taxon>Dikarya</taxon>
        <taxon>Ascomycota</taxon>
        <taxon>Pezizomycotina</taxon>
        <taxon>Dothideomycetes</taxon>
        <taxon>Dothideomycetidae</taxon>
        <taxon>Capnodiales</taxon>
        <taxon>Piedraiaceae</taxon>
        <taxon>Piedraia</taxon>
    </lineage>
</organism>
<dbReference type="Gene3D" id="3.40.50.620">
    <property type="entry name" value="HUPs"/>
    <property type="match status" value="1"/>
</dbReference>
<evidence type="ECO:0000256" key="3">
    <source>
        <dbReference type="ARBA" id="ARBA00022962"/>
    </source>
</evidence>
<dbReference type="EMBL" id="MU005964">
    <property type="protein sequence ID" value="KAF2862756.1"/>
    <property type="molecule type" value="Genomic_DNA"/>
</dbReference>
<dbReference type="SUPFAM" id="SSF56235">
    <property type="entry name" value="N-terminal nucleophile aminohydrolases (Ntn hydrolases)"/>
    <property type="match status" value="1"/>
</dbReference>
<keyword evidence="2" id="KW-0061">Asparagine biosynthesis</keyword>
<keyword evidence="1" id="KW-0028">Amino-acid biosynthesis</keyword>
<evidence type="ECO:0000256" key="1">
    <source>
        <dbReference type="ARBA" id="ARBA00022605"/>
    </source>
</evidence>
<evidence type="ECO:0000259" key="4">
    <source>
        <dbReference type="PROSITE" id="PS51278"/>
    </source>
</evidence>